<keyword evidence="3 6" id="KW-0812">Transmembrane</keyword>
<keyword evidence="8" id="KW-1185">Reference proteome</keyword>
<comment type="subcellular location">
    <subcellularLocation>
        <location evidence="1">Membrane</location>
        <topology evidence="1">Multi-pass membrane protein</topology>
    </subcellularLocation>
</comment>
<feature type="transmembrane region" description="Helical" evidence="6">
    <location>
        <begin position="272"/>
        <end position="290"/>
    </location>
</feature>
<keyword evidence="4 6" id="KW-1133">Transmembrane helix</keyword>
<feature type="transmembrane region" description="Helical" evidence="6">
    <location>
        <begin position="407"/>
        <end position="428"/>
    </location>
</feature>
<dbReference type="Proteomes" id="UP000829354">
    <property type="component" value="Chromosome II"/>
</dbReference>
<evidence type="ECO:0000256" key="1">
    <source>
        <dbReference type="ARBA" id="ARBA00004141"/>
    </source>
</evidence>
<accession>A0AAE9EGF4</accession>
<feature type="transmembrane region" description="Helical" evidence="6">
    <location>
        <begin position="467"/>
        <end position="493"/>
    </location>
</feature>
<evidence type="ECO:0000256" key="4">
    <source>
        <dbReference type="ARBA" id="ARBA00022989"/>
    </source>
</evidence>
<feature type="transmembrane region" description="Helical" evidence="6">
    <location>
        <begin position="379"/>
        <end position="401"/>
    </location>
</feature>
<dbReference type="Pfam" id="PF03125">
    <property type="entry name" value="Sre"/>
    <property type="match status" value="2"/>
</dbReference>
<sequence>MIIRVSKISGQFSAYLIPVYLYDEQCSIFVSILELIFYLLCGYVALFNFRTFLRIRMFHQNFIILAIPMFGLWYEVIIGKLITMAYQLEFLKVSRVKMNKFYDLWTSDPEEMVTVDSLDVIYGAIAHCIERTIASLLIDNYETNEKLYIPIALTFFTQFMAIFTSYVVLFDKIDIIYLIFLWIGTCVISLVLFFWLKHTNEKWLCEMESPHRKRTFTVSQRFQVKENIRALKLGKRLVFAVLGTMIISGSGIILVILELIPQFLCHFVENAVLLNPLWICPVFMYSLPAWRDDFRRAFPSFLKKKQKLDSPQPFVSWWSDDNAEIIVIEKASPIVYPLIIASFLVWHYAYSMIFGILNLGVERIFASVMLKDYENTRRLWIPITLLCSTHIITGVFSYLVLINYTGFYIGTSPCFVNSGLTFLMYIIVLKVNKTRRKKLECPGCDYSLAQQFQIKENYRALKLAKNLLIVVLCAMSVPCALLILLVIGLIPSFKMILIHIMENSIYLNPIIICTVLMFSSTVWRDEYLILIPGWKRFRKVGMFIVRTRPHVAPGTSTTPPGPDEGLVYFEQLKKSWM</sequence>
<dbReference type="PANTHER" id="PTHR23128">
    <property type="entry name" value="SERPENTINE RECEPTOR, CLASS E (EPSILON)-RELATED"/>
    <property type="match status" value="1"/>
</dbReference>
<reference evidence="7 8" key="1">
    <citation type="submission" date="2022-04" db="EMBL/GenBank/DDBJ databases">
        <title>Chromosome-level reference genomes for two strains of Caenorhabditis briggsae: an improved platform for comparative genomics.</title>
        <authorList>
            <person name="Stevens L."/>
            <person name="Andersen E."/>
        </authorList>
    </citation>
    <scope>NUCLEOTIDE SEQUENCE [LARGE SCALE GENOMIC DNA]</scope>
    <source>
        <strain evidence="7">VX34</strain>
        <tissue evidence="7">Whole-organism</tissue>
    </source>
</reference>
<organism evidence="7 8">
    <name type="scientific">Caenorhabditis briggsae</name>
    <dbReference type="NCBI Taxonomy" id="6238"/>
    <lineage>
        <taxon>Eukaryota</taxon>
        <taxon>Metazoa</taxon>
        <taxon>Ecdysozoa</taxon>
        <taxon>Nematoda</taxon>
        <taxon>Chromadorea</taxon>
        <taxon>Rhabditida</taxon>
        <taxon>Rhabditina</taxon>
        <taxon>Rhabditomorpha</taxon>
        <taxon>Rhabditoidea</taxon>
        <taxon>Rhabditidae</taxon>
        <taxon>Peloderinae</taxon>
        <taxon>Caenorhabditis</taxon>
    </lineage>
</organism>
<comment type="similarity">
    <text evidence="2">Belongs to the nematode receptor-like protein sre family.</text>
</comment>
<feature type="transmembrane region" description="Helical" evidence="6">
    <location>
        <begin position="334"/>
        <end position="359"/>
    </location>
</feature>
<feature type="transmembrane region" description="Helical" evidence="6">
    <location>
        <begin position="147"/>
        <end position="169"/>
    </location>
</feature>
<feature type="transmembrane region" description="Helical" evidence="6">
    <location>
        <begin position="237"/>
        <end position="260"/>
    </location>
</feature>
<proteinExistence type="inferred from homology"/>
<dbReference type="GO" id="GO:0016020">
    <property type="term" value="C:membrane"/>
    <property type="evidence" value="ECO:0007669"/>
    <property type="project" value="UniProtKB-SubCell"/>
</dbReference>
<dbReference type="InterPro" id="IPR004151">
    <property type="entry name" value="7TM_GPCR_serpentine_rcpt_Sre"/>
</dbReference>
<feature type="transmembrane region" description="Helical" evidence="6">
    <location>
        <begin position="61"/>
        <end position="82"/>
    </location>
</feature>
<name>A0AAE9EGF4_CAEBR</name>
<dbReference type="GO" id="GO:0007606">
    <property type="term" value="P:sensory perception of chemical stimulus"/>
    <property type="evidence" value="ECO:0007669"/>
    <property type="project" value="InterPro"/>
</dbReference>
<evidence type="ECO:0000256" key="6">
    <source>
        <dbReference type="SAM" id="Phobius"/>
    </source>
</evidence>
<evidence type="ECO:0000256" key="5">
    <source>
        <dbReference type="ARBA" id="ARBA00023136"/>
    </source>
</evidence>
<evidence type="ECO:0000256" key="2">
    <source>
        <dbReference type="ARBA" id="ARBA00006803"/>
    </source>
</evidence>
<evidence type="ECO:0000256" key="3">
    <source>
        <dbReference type="ARBA" id="ARBA00022692"/>
    </source>
</evidence>
<dbReference type="AlphaFoldDB" id="A0AAE9EGF4"/>
<feature type="transmembrane region" description="Helical" evidence="6">
    <location>
        <begin position="176"/>
        <end position="196"/>
    </location>
</feature>
<feature type="transmembrane region" description="Helical" evidence="6">
    <location>
        <begin position="505"/>
        <end position="523"/>
    </location>
</feature>
<evidence type="ECO:0000313" key="7">
    <source>
        <dbReference type="EMBL" id="UMM19672.1"/>
    </source>
</evidence>
<evidence type="ECO:0000313" key="8">
    <source>
        <dbReference type="Proteomes" id="UP000829354"/>
    </source>
</evidence>
<keyword evidence="5 6" id="KW-0472">Membrane</keyword>
<dbReference type="EMBL" id="CP092621">
    <property type="protein sequence ID" value="UMM19672.1"/>
    <property type="molecule type" value="Genomic_DNA"/>
</dbReference>
<gene>
    <name evidence="7" type="ORF">L5515_015165</name>
</gene>
<dbReference type="PANTHER" id="PTHR23128:SF135">
    <property type="entry name" value="SERPENTINE RECEPTOR, CLASS E (EPSILON)-RELATED"/>
    <property type="match status" value="1"/>
</dbReference>
<feature type="transmembrane region" description="Helical" evidence="6">
    <location>
        <begin position="28"/>
        <end position="49"/>
    </location>
</feature>
<protein>
    <submittedName>
        <fullName evidence="7">Uncharacterized protein</fullName>
    </submittedName>
</protein>